<feature type="site" description="Catalytically relevant" evidence="6">
    <location>
        <position position="157"/>
    </location>
</feature>
<dbReference type="NCBIfam" id="TIGR00393">
    <property type="entry name" value="kpsF"/>
    <property type="match status" value="1"/>
</dbReference>
<organism evidence="10 11">
    <name type="scientific">Roseovarius nanhaiticus</name>
    <dbReference type="NCBI Taxonomy" id="573024"/>
    <lineage>
        <taxon>Bacteria</taxon>
        <taxon>Pseudomonadati</taxon>
        <taxon>Pseudomonadota</taxon>
        <taxon>Alphaproteobacteria</taxon>
        <taxon>Rhodobacterales</taxon>
        <taxon>Roseobacteraceae</taxon>
        <taxon>Roseovarius</taxon>
    </lineage>
</organism>
<keyword evidence="5" id="KW-0479">Metal-binding</keyword>
<dbReference type="GO" id="GO:0046872">
    <property type="term" value="F:metal ion binding"/>
    <property type="evidence" value="ECO:0007669"/>
    <property type="project" value="UniProtKB-KW"/>
</dbReference>
<evidence type="ECO:0000256" key="2">
    <source>
        <dbReference type="ARBA" id="ARBA00022737"/>
    </source>
</evidence>
<keyword evidence="2" id="KW-0677">Repeat</keyword>
<dbReference type="InterPro" id="IPR004800">
    <property type="entry name" value="KdsD/KpsF-type"/>
</dbReference>
<feature type="site" description="Catalytically relevant" evidence="6">
    <location>
        <position position="198"/>
    </location>
</feature>
<dbReference type="GO" id="GO:1901135">
    <property type="term" value="P:carbohydrate derivative metabolic process"/>
    <property type="evidence" value="ECO:0007669"/>
    <property type="project" value="InterPro"/>
</dbReference>
<dbReference type="SMART" id="SM00116">
    <property type="entry name" value="CBS"/>
    <property type="match status" value="2"/>
</dbReference>
<evidence type="ECO:0000256" key="6">
    <source>
        <dbReference type="PIRSR" id="PIRSR004692-3"/>
    </source>
</evidence>
<dbReference type="STRING" id="573024.SAMN05216208_3324"/>
<dbReference type="PANTHER" id="PTHR42745">
    <property type="match status" value="1"/>
</dbReference>
<feature type="site" description="Catalytically relevant" evidence="6">
    <location>
        <position position="64"/>
    </location>
</feature>
<accession>A0A1N7HLY6</accession>
<feature type="domain" description="SIS" evidence="9">
    <location>
        <begin position="46"/>
        <end position="189"/>
    </location>
</feature>
<evidence type="ECO:0000259" key="8">
    <source>
        <dbReference type="PROSITE" id="PS51371"/>
    </source>
</evidence>
<dbReference type="InterPro" id="IPR046348">
    <property type="entry name" value="SIS_dom_sf"/>
</dbReference>
<dbReference type="GO" id="GO:0005975">
    <property type="term" value="P:carbohydrate metabolic process"/>
    <property type="evidence" value="ECO:0007669"/>
    <property type="project" value="InterPro"/>
</dbReference>
<dbReference type="PROSITE" id="PS51371">
    <property type="entry name" value="CBS"/>
    <property type="match status" value="2"/>
</dbReference>
<dbReference type="SUPFAM" id="SSF53697">
    <property type="entry name" value="SIS domain"/>
    <property type="match status" value="1"/>
</dbReference>
<dbReference type="Proteomes" id="UP000186019">
    <property type="component" value="Unassembled WGS sequence"/>
</dbReference>
<feature type="domain" description="CBS" evidence="8">
    <location>
        <begin position="277"/>
        <end position="329"/>
    </location>
</feature>
<dbReference type="EMBL" id="FTNV01000004">
    <property type="protein sequence ID" value="SIS25690.1"/>
    <property type="molecule type" value="Genomic_DNA"/>
</dbReference>
<dbReference type="Pfam" id="PF00571">
    <property type="entry name" value="CBS"/>
    <property type="match status" value="2"/>
</dbReference>
<dbReference type="InterPro" id="IPR046342">
    <property type="entry name" value="CBS_dom_sf"/>
</dbReference>
<dbReference type="CDD" id="cd04604">
    <property type="entry name" value="CBS_pair_SIS_assoc"/>
    <property type="match status" value="1"/>
</dbReference>
<dbReference type="Pfam" id="PF01380">
    <property type="entry name" value="SIS"/>
    <property type="match status" value="1"/>
</dbReference>
<dbReference type="PIRSF" id="PIRSF004692">
    <property type="entry name" value="KdsD_KpsF"/>
    <property type="match status" value="1"/>
</dbReference>
<dbReference type="GO" id="GO:0097367">
    <property type="term" value="F:carbohydrate derivative binding"/>
    <property type="evidence" value="ECO:0007669"/>
    <property type="project" value="InterPro"/>
</dbReference>
<evidence type="ECO:0000256" key="7">
    <source>
        <dbReference type="PROSITE-ProRule" id="PRU00703"/>
    </source>
</evidence>
<evidence type="ECO:0000256" key="3">
    <source>
        <dbReference type="ARBA" id="ARBA00023122"/>
    </source>
</evidence>
<dbReference type="InterPro" id="IPR000644">
    <property type="entry name" value="CBS_dom"/>
</dbReference>
<sequence>MHSQPMTDPTPEDSANSIAAAQKVLGIEADALRYLAENLPADFAAAVETVLACKGRVIVSGIGKSGHIGRKIAATLASTGTPAYFVHATEASHGDLGMIGSDDACLLISNSGETAELRDIVYHTQRFSIPMIGISSKADSTLMKAADHRLTLPACPEACPIGLAPTTSTTLTLALGDALAVALMERRGFAPKDFGVYHPGGKLGAQMRSVADLMHSGDALPALDENAPMADVLLAMTSKGFGVCVLTRDGIISGIITDGDLRRNMDGLMERRALDVATKQPITVAPDCSAPEALAILNGRKRTVLIVAEEGNRLVGVLHLHDLLRAGVV</sequence>
<comment type="similarity">
    <text evidence="1 4">Belongs to the SIS family. GutQ/KpsF subfamily.</text>
</comment>
<evidence type="ECO:0000313" key="10">
    <source>
        <dbReference type="EMBL" id="SIS25690.1"/>
    </source>
</evidence>
<dbReference type="FunFam" id="3.40.50.10490:FF:000011">
    <property type="entry name" value="Arabinose 5-phosphate isomerase"/>
    <property type="match status" value="1"/>
</dbReference>
<reference evidence="10 11" key="1">
    <citation type="submission" date="2017-01" db="EMBL/GenBank/DDBJ databases">
        <authorList>
            <person name="Mah S.A."/>
            <person name="Swanson W.J."/>
            <person name="Moy G.W."/>
            <person name="Vacquier V.D."/>
        </authorList>
    </citation>
    <scope>NUCLEOTIDE SEQUENCE [LARGE SCALE GENOMIC DNA]</scope>
    <source>
        <strain evidence="10 11">DSM 29590</strain>
    </source>
</reference>
<protein>
    <submittedName>
        <fullName evidence="10">Arabinose-5-phosphate isomerase</fullName>
    </submittedName>
</protein>
<dbReference type="InterPro" id="IPR035474">
    <property type="entry name" value="SIS_Kpsf"/>
</dbReference>
<evidence type="ECO:0000256" key="1">
    <source>
        <dbReference type="ARBA" id="ARBA00008165"/>
    </source>
</evidence>
<keyword evidence="3 7" id="KW-0129">CBS domain</keyword>
<dbReference type="Gene3D" id="3.10.580.10">
    <property type="entry name" value="CBS-domain"/>
    <property type="match status" value="1"/>
</dbReference>
<evidence type="ECO:0000259" key="9">
    <source>
        <dbReference type="PROSITE" id="PS51464"/>
    </source>
</evidence>
<dbReference type="InterPro" id="IPR001347">
    <property type="entry name" value="SIS_dom"/>
</dbReference>
<feature type="site" description="Catalytically relevant" evidence="6">
    <location>
        <position position="116"/>
    </location>
</feature>
<dbReference type="CDD" id="cd05014">
    <property type="entry name" value="SIS_Kpsf"/>
    <property type="match status" value="1"/>
</dbReference>
<dbReference type="PANTHER" id="PTHR42745:SF1">
    <property type="entry name" value="ARABINOSE 5-PHOSPHATE ISOMERASE KDSD"/>
    <property type="match status" value="1"/>
</dbReference>
<keyword evidence="10" id="KW-0413">Isomerase</keyword>
<evidence type="ECO:0000256" key="4">
    <source>
        <dbReference type="PIRNR" id="PIRNR004692"/>
    </source>
</evidence>
<evidence type="ECO:0000313" key="11">
    <source>
        <dbReference type="Proteomes" id="UP000186019"/>
    </source>
</evidence>
<gene>
    <name evidence="10" type="ORF">SAMN05421666_3348</name>
</gene>
<dbReference type="InterPro" id="IPR050986">
    <property type="entry name" value="GutQ/KpsF_isomerases"/>
</dbReference>
<feature type="binding site" evidence="5">
    <location>
        <position position="87"/>
    </location>
    <ligand>
        <name>Zn(2+)</name>
        <dbReference type="ChEBI" id="CHEBI:29105"/>
    </ligand>
</feature>
<dbReference type="AlphaFoldDB" id="A0A1N7HLY6"/>
<keyword evidence="11" id="KW-1185">Reference proteome</keyword>
<proteinExistence type="inferred from homology"/>
<dbReference type="RefSeq" id="WP_244512623.1">
    <property type="nucleotide sequence ID" value="NZ_FOAC01000004.1"/>
</dbReference>
<name>A0A1N7HLY6_9RHOB</name>
<keyword evidence="5" id="KW-0862">Zinc</keyword>
<dbReference type="Gene3D" id="3.40.50.10490">
    <property type="entry name" value="Glucose-6-phosphate isomerase like protein, domain 1"/>
    <property type="match status" value="1"/>
</dbReference>
<dbReference type="PROSITE" id="PS51464">
    <property type="entry name" value="SIS"/>
    <property type="match status" value="1"/>
</dbReference>
<feature type="domain" description="CBS" evidence="8">
    <location>
        <begin position="214"/>
        <end position="274"/>
    </location>
</feature>
<dbReference type="GO" id="GO:0019146">
    <property type="term" value="F:arabinose-5-phosphate isomerase activity"/>
    <property type="evidence" value="ECO:0007669"/>
    <property type="project" value="UniProtKB-ARBA"/>
</dbReference>
<evidence type="ECO:0000256" key="5">
    <source>
        <dbReference type="PIRSR" id="PIRSR004692-2"/>
    </source>
</evidence>
<dbReference type="SUPFAM" id="SSF54631">
    <property type="entry name" value="CBS-domain pair"/>
    <property type="match status" value="1"/>
</dbReference>